<evidence type="ECO:0000259" key="10">
    <source>
        <dbReference type="PROSITE" id="PS51918"/>
    </source>
</evidence>
<organism evidence="11 12">
    <name type="scientific">Allocoprobacillus halotolerans</name>
    <dbReference type="NCBI Taxonomy" id="2944914"/>
    <lineage>
        <taxon>Bacteria</taxon>
        <taxon>Bacillati</taxon>
        <taxon>Bacillota</taxon>
        <taxon>Erysipelotrichia</taxon>
        <taxon>Erysipelotrichales</taxon>
        <taxon>Erysipelotrichaceae</taxon>
        <taxon>Allocoprobacillus</taxon>
    </lineage>
</organism>
<dbReference type="InterPro" id="IPR058240">
    <property type="entry name" value="rSAM_sf"/>
</dbReference>
<keyword evidence="9" id="KW-0963">Cytoplasm</keyword>
<dbReference type="SFLD" id="SFLDF00562">
    <property type="entry name" value="HemN-like__clustered_with_heat"/>
    <property type="match status" value="1"/>
</dbReference>
<name>A0ABY5I3J1_9FIRM</name>
<dbReference type="SMART" id="SM00729">
    <property type="entry name" value="Elp3"/>
    <property type="match status" value="1"/>
</dbReference>
<reference evidence="11" key="1">
    <citation type="submission" date="2022-07" db="EMBL/GenBank/DDBJ databases">
        <title>Faecal culturing of patients with breast cancer.</title>
        <authorList>
            <person name="Teng N.M.Y."/>
            <person name="Kiu R."/>
            <person name="Evans R."/>
            <person name="Baker D.J."/>
            <person name="Zenner C."/>
            <person name="Robinson S.D."/>
            <person name="Hall L.J."/>
        </authorList>
    </citation>
    <scope>NUCLEOTIDE SEQUENCE</scope>
    <source>
        <strain evidence="11">LH1062</strain>
    </source>
</reference>
<dbReference type="SFLD" id="SFLDS00029">
    <property type="entry name" value="Radical_SAM"/>
    <property type="match status" value="1"/>
</dbReference>
<evidence type="ECO:0000256" key="4">
    <source>
        <dbReference type="ARBA" id="ARBA00022691"/>
    </source>
</evidence>
<proteinExistence type="inferred from homology"/>
<dbReference type="Gene3D" id="3.20.20.70">
    <property type="entry name" value="Aldolase class I"/>
    <property type="match status" value="1"/>
</dbReference>
<dbReference type="SFLD" id="SFLDG01065">
    <property type="entry name" value="anaerobic_coproporphyrinogen-I"/>
    <property type="match status" value="1"/>
</dbReference>
<dbReference type="EMBL" id="CP101620">
    <property type="protein sequence ID" value="UTY38537.1"/>
    <property type="molecule type" value="Genomic_DNA"/>
</dbReference>
<keyword evidence="9" id="KW-0004">4Fe-4S</keyword>
<dbReference type="Pfam" id="PF04055">
    <property type="entry name" value="Radical_SAM"/>
    <property type="match status" value="1"/>
</dbReference>
<dbReference type="PANTHER" id="PTHR13932">
    <property type="entry name" value="COPROPORPHYRINIGEN III OXIDASE"/>
    <property type="match status" value="1"/>
</dbReference>
<dbReference type="InterPro" id="IPR034505">
    <property type="entry name" value="Coproporphyrinogen-III_oxidase"/>
</dbReference>
<dbReference type="InterPro" id="IPR013785">
    <property type="entry name" value="Aldolase_TIM"/>
</dbReference>
<keyword evidence="12" id="KW-1185">Reference proteome</keyword>
<keyword evidence="5 9" id="KW-0479">Metal-binding</keyword>
<comment type="similarity">
    <text evidence="1">Belongs to the anaerobic coproporphyrinogen-III oxidase family. HemW subfamily.</text>
</comment>
<dbReference type="SUPFAM" id="SSF102114">
    <property type="entry name" value="Radical SAM enzymes"/>
    <property type="match status" value="1"/>
</dbReference>
<accession>A0ABY5I3J1</accession>
<dbReference type="CDD" id="cd01335">
    <property type="entry name" value="Radical_SAM"/>
    <property type="match status" value="1"/>
</dbReference>
<dbReference type="InterPro" id="IPR004559">
    <property type="entry name" value="HemW-like"/>
</dbReference>
<evidence type="ECO:0000313" key="11">
    <source>
        <dbReference type="EMBL" id="UTY38537.1"/>
    </source>
</evidence>
<dbReference type="InterPro" id="IPR007197">
    <property type="entry name" value="rSAM"/>
</dbReference>
<dbReference type="SFLD" id="SFLDG01082">
    <property type="entry name" value="B12-binding_domain_containing"/>
    <property type="match status" value="1"/>
</dbReference>
<evidence type="ECO:0000256" key="6">
    <source>
        <dbReference type="ARBA" id="ARBA00023004"/>
    </source>
</evidence>
<dbReference type="PROSITE" id="PS51918">
    <property type="entry name" value="RADICAL_SAM"/>
    <property type="match status" value="1"/>
</dbReference>
<evidence type="ECO:0000256" key="3">
    <source>
        <dbReference type="ARBA" id="ARBA00022617"/>
    </source>
</evidence>
<evidence type="ECO:0000256" key="7">
    <source>
        <dbReference type="ARBA" id="ARBA00023014"/>
    </source>
</evidence>
<dbReference type="Pfam" id="PF06969">
    <property type="entry name" value="HemN_C"/>
    <property type="match status" value="1"/>
</dbReference>
<sequence length="362" mass="42907">MSSLYVHIPFCKHICSYCDFCKVFYHEKWAWQYLEALAYEIQQKDLKQDYQTIYIGGGTPTTLTYEQLQYLFDLLKPFAYQVQEYSIEINPETMDHEKLALCLQNGVNRLSIGVQTFQDDLLKKIGRVHTSSQAKAFIQEAQNMDFQDINIDLMYGLPDQTLEDVYQDMETLNQLNVGHVSYYSLILEDHTILKNINYQPLDDEEDAKWYEIIRQQIQQYGYKQYEVSNFYRFKPSLHNLVYWHYQDYDGIGVSAHSLKNGHRLENTKSLTRYLKHDFLASDISLTLQDQLFEKIMMGLRLNQGLSIEEMNQLYRIDFLNQYQKVITKYQQMGFLEIVDGYLKTTFSGINYLNNILIDFLDE</sequence>
<protein>
    <recommendedName>
        <fullName evidence="2 9">Heme chaperone HemW</fullName>
    </recommendedName>
</protein>
<evidence type="ECO:0000256" key="5">
    <source>
        <dbReference type="ARBA" id="ARBA00022723"/>
    </source>
</evidence>
<dbReference type="RefSeq" id="WP_290138918.1">
    <property type="nucleotide sequence ID" value="NZ_CP101620.1"/>
</dbReference>
<dbReference type="NCBIfam" id="TIGR00539">
    <property type="entry name" value="hemN_rel"/>
    <property type="match status" value="1"/>
</dbReference>
<comment type="subcellular location">
    <subcellularLocation>
        <location evidence="9">Cytoplasm</location>
    </subcellularLocation>
</comment>
<keyword evidence="8 9" id="KW-0143">Chaperone</keyword>
<keyword evidence="6 9" id="KW-0408">Iron</keyword>
<dbReference type="Proteomes" id="UP001060112">
    <property type="component" value="Chromosome"/>
</dbReference>
<keyword evidence="7 9" id="KW-0411">Iron-sulfur</keyword>
<feature type="domain" description="Radical SAM core" evidence="10">
    <location>
        <begin position="1"/>
        <end position="223"/>
    </location>
</feature>
<dbReference type="InterPro" id="IPR006638">
    <property type="entry name" value="Elp3/MiaA/NifB-like_rSAM"/>
</dbReference>
<dbReference type="InterPro" id="IPR010723">
    <property type="entry name" value="HemN_C"/>
</dbReference>
<gene>
    <name evidence="11" type="primary">hemW</name>
    <name evidence="11" type="ORF">NMU03_12915</name>
</gene>
<evidence type="ECO:0000256" key="9">
    <source>
        <dbReference type="RuleBase" id="RU364116"/>
    </source>
</evidence>
<keyword evidence="4 9" id="KW-0949">S-adenosyl-L-methionine</keyword>
<comment type="function">
    <text evidence="9">Probably acts as a heme chaperone, transferring heme to an unknown acceptor. Binds one molecule of heme per monomer, possibly covalently. Binds 1 [4Fe-4S] cluster. The cluster is coordinated with 3 cysteines and an exchangeable S-adenosyl-L-methionine.</text>
</comment>
<dbReference type="PANTHER" id="PTHR13932:SF5">
    <property type="entry name" value="RADICAL S-ADENOSYL METHIONINE DOMAIN-CONTAINING PROTEIN 1, MITOCHONDRIAL"/>
    <property type="match status" value="1"/>
</dbReference>
<evidence type="ECO:0000313" key="12">
    <source>
        <dbReference type="Proteomes" id="UP001060112"/>
    </source>
</evidence>
<evidence type="ECO:0000256" key="2">
    <source>
        <dbReference type="ARBA" id="ARBA00017228"/>
    </source>
</evidence>
<evidence type="ECO:0000256" key="1">
    <source>
        <dbReference type="ARBA" id="ARBA00006100"/>
    </source>
</evidence>
<evidence type="ECO:0000256" key="8">
    <source>
        <dbReference type="ARBA" id="ARBA00023186"/>
    </source>
</evidence>
<keyword evidence="3 9" id="KW-0349">Heme</keyword>